<organism evidence="1 2">
    <name type="scientific">Fusarium venenatum</name>
    <dbReference type="NCBI Taxonomy" id="56646"/>
    <lineage>
        <taxon>Eukaryota</taxon>
        <taxon>Fungi</taxon>
        <taxon>Dikarya</taxon>
        <taxon>Ascomycota</taxon>
        <taxon>Pezizomycotina</taxon>
        <taxon>Sordariomycetes</taxon>
        <taxon>Hypocreomycetidae</taxon>
        <taxon>Hypocreales</taxon>
        <taxon>Nectriaceae</taxon>
        <taxon>Fusarium</taxon>
    </lineage>
</organism>
<proteinExistence type="predicted"/>
<evidence type="ECO:0008006" key="3">
    <source>
        <dbReference type="Google" id="ProtNLM"/>
    </source>
</evidence>
<accession>A0A2L2T2M1</accession>
<dbReference type="EMBL" id="LN649229">
    <property type="protein sequence ID" value="CEI64904.1"/>
    <property type="molecule type" value="Genomic_DNA"/>
</dbReference>
<protein>
    <recommendedName>
        <fullName evidence="3">PiggyBac transposable element-derived protein domain-containing protein</fullName>
    </recommendedName>
</protein>
<evidence type="ECO:0000313" key="1">
    <source>
        <dbReference type="EMBL" id="CEI64904.1"/>
    </source>
</evidence>
<reference evidence="2" key="1">
    <citation type="submission" date="2014-10" db="EMBL/GenBank/DDBJ databases">
        <authorList>
            <person name="King R."/>
        </authorList>
    </citation>
    <scope>NUCLEOTIDE SEQUENCE [LARGE SCALE GENOMIC DNA]</scope>
    <source>
        <strain evidence="2">A3/5</strain>
    </source>
</reference>
<dbReference type="Proteomes" id="UP000245910">
    <property type="component" value="Chromosome I"/>
</dbReference>
<keyword evidence="2" id="KW-1185">Reference proteome</keyword>
<name>A0A2L2T2M1_9HYPO</name>
<dbReference type="AlphaFoldDB" id="A0A2L2T2M1"/>
<sequence length="60" mass="6718">MHKISNTSDRGKVILGRHWCMKIGVHAITLAMLYQNTFSKTTVKQKNANASMTARMVLSP</sequence>
<evidence type="ECO:0000313" key="2">
    <source>
        <dbReference type="Proteomes" id="UP000245910"/>
    </source>
</evidence>